<organism evidence="5 6">
    <name type="scientific">Schizopora paradoxa</name>
    <dbReference type="NCBI Taxonomy" id="27342"/>
    <lineage>
        <taxon>Eukaryota</taxon>
        <taxon>Fungi</taxon>
        <taxon>Dikarya</taxon>
        <taxon>Basidiomycota</taxon>
        <taxon>Agaricomycotina</taxon>
        <taxon>Agaricomycetes</taxon>
        <taxon>Hymenochaetales</taxon>
        <taxon>Schizoporaceae</taxon>
        <taxon>Schizopora</taxon>
    </lineage>
</organism>
<dbReference type="InterPro" id="IPR056337">
    <property type="entry name" value="LHD_YVC1"/>
</dbReference>
<evidence type="ECO:0000256" key="2">
    <source>
        <dbReference type="SAM" id="Phobius"/>
    </source>
</evidence>
<dbReference type="Pfam" id="PF23190">
    <property type="entry name" value="LHD_TRPY1"/>
    <property type="match status" value="1"/>
</dbReference>
<feature type="domain" description="Calcium channel YVC1-like C-terminal transmembrane" evidence="4">
    <location>
        <begin position="239"/>
        <end position="543"/>
    </location>
</feature>
<keyword evidence="5" id="KW-0675">Receptor</keyword>
<keyword evidence="6" id="KW-1185">Reference proteome</keyword>
<dbReference type="OrthoDB" id="2373987at2759"/>
<feature type="transmembrane region" description="Helical" evidence="2">
    <location>
        <begin position="521"/>
        <end position="540"/>
    </location>
</feature>
<feature type="transmembrane region" description="Helical" evidence="2">
    <location>
        <begin position="491"/>
        <end position="509"/>
    </location>
</feature>
<feature type="compositionally biased region" description="Pro residues" evidence="1">
    <location>
        <begin position="674"/>
        <end position="686"/>
    </location>
</feature>
<feature type="transmembrane region" description="Helical" evidence="2">
    <location>
        <begin position="263"/>
        <end position="279"/>
    </location>
</feature>
<evidence type="ECO:0000313" key="6">
    <source>
        <dbReference type="Proteomes" id="UP000053477"/>
    </source>
</evidence>
<gene>
    <name evidence="5" type="ORF">SCHPADRAFT_181623</name>
</gene>
<evidence type="ECO:0000259" key="4">
    <source>
        <dbReference type="Pfam" id="PF23317"/>
    </source>
</evidence>
<dbReference type="PANTHER" id="PTHR35859">
    <property type="entry name" value="NONSELECTIVE CATION CHANNEL PROTEIN"/>
    <property type="match status" value="1"/>
</dbReference>
<feature type="transmembrane region" description="Helical" evidence="2">
    <location>
        <begin position="230"/>
        <end position="251"/>
    </location>
</feature>
<feature type="region of interest" description="Disordered" evidence="1">
    <location>
        <begin position="601"/>
        <end position="689"/>
    </location>
</feature>
<accession>A0A0H2SJ56</accession>
<proteinExistence type="predicted"/>
<keyword evidence="2" id="KW-1133">Transmembrane helix</keyword>
<evidence type="ECO:0000256" key="1">
    <source>
        <dbReference type="SAM" id="MobiDB-lite"/>
    </source>
</evidence>
<keyword evidence="2" id="KW-0472">Membrane</keyword>
<dbReference type="InterPro" id="IPR056336">
    <property type="entry name" value="YVC1_C"/>
</dbReference>
<feature type="compositionally biased region" description="Basic and acidic residues" evidence="1">
    <location>
        <begin position="612"/>
        <end position="625"/>
    </location>
</feature>
<feature type="transmembrane region" description="Helical" evidence="2">
    <location>
        <begin position="378"/>
        <end position="400"/>
    </location>
</feature>
<feature type="transmembrane region" description="Helical" evidence="2">
    <location>
        <begin position="406"/>
        <end position="426"/>
    </location>
</feature>
<evidence type="ECO:0000313" key="5">
    <source>
        <dbReference type="EMBL" id="KLO17121.1"/>
    </source>
</evidence>
<name>A0A0H2SJ56_9AGAM</name>
<keyword evidence="2" id="KW-0812">Transmembrane</keyword>
<dbReference type="InterPro" id="IPR052971">
    <property type="entry name" value="TRP_calcium_channel"/>
</dbReference>
<feature type="domain" description="YVC1 N-terminal linker helical" evidence="3">
    <location>
        <begin position="21"/>
        <end position="197"/>
    </location>
</feature>
<dbReference type="PANTHER" id="PTHR35859:SF6">
    <property type="entry name" value="ION TRANSPORT DOMAIN-CONTAINING PROTEIN"/>
    <property type="match status" value="1"/>
</dbReference>
<dbReference type="STRING" id="27342.A0A0H2SJ56"/>
<feature type="transmembrane region" description="Helical" evidence="2">
    <location>
        <begin position="438"/>
        <end position="459"/>
    </location>
</feature>
<dbReference type="Proteomes" id="UP000053477">
    <property type="component" value="Unassembled WGS sequence"/>
</dbReference>
<reference evidence="5 6" key="1">
    <citation type="submission" date="2015-04" db="EMBL/GenBank/DDBJ databases">
        <title>Complete genome sequence of Schizopora paradoxa KUC8140, a cosmopolitan wood degrader in East Asia.</title>
        <authorList>
            <consortium name="DOE Joint Genome Institute"/>
            <person name="Min B."/>
            <person name="Park H."/>
            <person name="Jang Y."/>
            <person name="Kim J.-J."/>
            <person name="Kim K.H."/>
            <person name="Pangilinan J."/>
            <person name="Lipzen A."/>
            <person name="Riley R."/>
            <person name="Grigoriev I.V."/>
            <person name="Spatafora J.W."/>
            <person name="Choi I.-G."/>
        </authorList>
    </citation>
    <scope>NUCLEOTIDE SEQUENCE [LARGE SCALE GENOMIC DNA]</scope>
    <source>
        <strain evidence="5 6">KUC8140</strain>
    </source>
</reference>
<dbReference type="Pfam" id="PF23317">
    <property type="entry name" value="YVC1_C"/>
    <property type="match status" value="1"/>
</dbReference>
<sequence length="776" mass="86550">MDREDQTLLAPSAEDLASIPVFPIIANLKKDVSETIETSLTWEQLTASDINFAVVRPLVFKYAKLNNLATTYACLVVRSHFITLADSDLAHANVMASRAMLCEILAMKLVRHFASDQLILAAVLTTSWSPIAGAPLEVIADVRSALGGDEEDMDDPGSALEMAIETKAKVFLSSPIVQTIVNDIYSGRIIYSPVSNRSLLSDNYKPRAIEVYDGRTAPFLDHYRLRVPRYGSILEFVNFFILLVVFILALSNQDFHRIGKWEGVFLVFAFSFLLGEYASTREHGWQIYIANMWNVFDTAFLIIFLIYFGLRMRGLCTGNAHTSELAFDILACGACILFPRYETHPNKVSGAYLLSRLAFFAIKHNVIILALRGMIVEFAFFMCIAAVCFSGLLFTLWVLADGGWTVKAIMWLMVQIWFGNTYLSFAQAASFHKVFGPILMTGFAALSNTLLLTILISILSNTFSRIDENASSEYLFQFTISTLEGVKSDALFSYLPPFNIVAYAILFPLSRILSPRALHTVNVFLIRLTSFPVLIIIALYERYLTAGRDLRENSRRTASNFYNSLPRHLKTMPLVEALVGTHATSLYDAIFEVEVEPDETQDIFGGSDNDSDNDRPALHSLKSRESLYFNKSHGSRTPPRRRGASVPRSSTAFGPSPGTSPRRRPNDGLQLLQPPSPASPVKPKSPSPLARLFGAPRLTASRSENVIPTEDVASSVKRMERVLEDIRDLPVSKLKDEMVQLQERQQRIESLLLTLTRGMRNDTGSAQSKSRHGTLS</sequence>
<evidence type="ECO:0000259" key="3">
    <source>
        <dbReference type="Pfam" id="PF23190"/>
    </source>
</evidence>
<dbReference type="EMBL" id="KQ085908">
    <property type="protein sequence ID" value="KLO17121.1"/>
    <property type="molecule type" value="Genomic_DNA"/>
</dbReference>
<dbReference type="AlphaFoldDB" id="A0A0H2SJ56"/>
<feature type="transmembrane region" description="Helical" evidence="2">
    <location>
        <begin position="285"/>
        <end position="310"/>
    </location>
</feature>
<protein>
    <submittedName>
        <fullName evidence="5">Receptor-activated Ca2+-permeable cation channel</fullName>
    </submittedName>
</protein>
<dbReference type="InParanoid" id="A0A0H2SJ56"/>